<evidence type="ECO:0000313" key="2">
    <source>
        <dbReference type="Proteomes" id="UP001187192"/>
    </source>
</evidence>
<organism evidence="1 2">
    <name type="scientific">Ficus carica</name>
    <name type="common">Common fig</name>
    <dbReference type="NCBI Taxonomy" id="3494"/>
    <lineage>
        <taxon>Eukaryota</taxon>
        <taxon>Viridiplantae</taxon>
        <taxon>Streptophyta</taxon>
        <taxon>Embryophyta</taxon>
        <taxon>Tracheophyta</taxon>
        <taxon>Spermatophyta</taxon>
        <taxon>Magnoliopsida</taxon>
        <taxon>eudicotyledons</taxon>
        <taxon>Gunneridae</taxon>
        <taxon>Pentapetalae</taxon>
        <taxon>rosids</taxon>
        <taxon>fabids</taxon>
        <taxon>Rosales</taxon>
        <taxon>Moraceae</taxon>
        <taxon>Ficeae</taxon>
        <taxon>Ficus</taxon>
    </lineage>
</organism>
<keyword evidence="2" id="KW-1185">Reference proteome</keyword>
<reference evidence="1" key="1">
    <citation type="submission" date="2023-07" db="EMBL/GenBank/DDBJ databases">
        <title>draft genome sequence of fig (Ficus carica).</title>
        <authorList>
            <person name="Takahashi T."/>
            <person name="Nishimura K."/>
        </authorList>
    </citation>
    <scope>NUCLEOTIDE SEQUENCE</scope>
</reference>
<gene>
    <name evidence="1" type="ORF">TIFTF001_019406</name>
</gene>
<accession>A0AA88A6G6</accession>
<dbReference type="EMBL" id="BTGU01000033">
    <property type="protein sequence ID" value="GMN50249.1"/>
    <property type="molecule type" value="Genomic_DNA"/>
</dbReference>
<sequence length="216" mass="24029">MSFTKKEDVAEAKRGIGSSPFVILGPSLASGLEDCDTKPLSEAESANGHIVLCLYSNPVRPSDGMMGRKSFHLVSNERAKEAILNDQTNPQQGHLPIMYLVKTQTQAFKSKKVAIRRKLSSFFLHRQRSDKKMLMLLTQIQDGKELIGVTTPLPNARSLFFLTSLAEDGTCFSLSFYSCYSFNFFPIAACLASKSETTREKKNDVLFLFGSGIRKE</sequence>
<protein>
    <submittedName>
        <fullName evidence="1">Uncharacterized protein</fullName>
    </submittedName>
</protein>
<dbReference type="AlphaFoldDB" id="A0AA88A6G6"/>
<evidence type="ECO:0000313" key="1">
    <source>
        <dbReference type="EMBL" id="GMN50249.1"/>
    </source>
</evidence>
<dbReference type="Proteomes" id="UP001187192">
    <property type="component" value="Unassembled WGS sequence"/>
</dbReference>
<proteinExistence type="predicted"/>
<name>A0AA88A6G6_FICCA</name>
<comment type="caution">
    <text evidence="1">The sequence shown here is derived from an EMBL/GenBank/DDBJ whole genome shotgun (WGS) entry which is preliminary data.</text>
</comment>